<gene>
    <name evidence="2" type="ORF">J2X98_004413</name>
</gene>
<organism evidence="2 3">
    <name type="scientific">Pseudarthrobacter enclensis</name>
    <dbReference type="NCBI Taxonomy" id="993070"/>
    <lineage>
        <taxon>Bacteria</taxon>
        <taxon>Bacillati</taxon>
        <taxon>Actinomycetota</taxon>
        <taxon>Actinomycetes</taxon>
        <taxon>Micrococcales</taxon>
        <taxon>Micrococcaceae</taxon>
        <taxon>Pseudarthrobacter</taxon>
    </lineage>
</organism>
<feature type="region of interest" description="Disordered" evidence="1">
    <location>
        <begin position="1"/>
        <end position="27"/>
    </location>
</feature>
<evidence type="ECO:0000313" key="2">
    <source>
        <dbReference type="EMBL" id="MDP9890798.1"/>
    </source>
</evidence>
<dbReference type="EMBL" id="JAUSRE010000039">
    <property type="protein sequence ID" value="MDP9890798.1"/>
    <property type="molecule type" value="Genomic_DNA"/>
</dbReference>
<name>A0ABT9S1L8_9MICC</name>
<reference evidence="2 3" key="1">
    <citation type="submission" date="2023-07" db="EMBL/GenBank/DDBJ databases">
        <title>Sorghum-associated microbial communities from plants grown in Nebraska, USA.</title>
        <authorList>
            <person name="Schachtman D."/>
        </authorList>
    </citation>
    <scope>NUCLEOTIDE SEQUENCE [LARGE SCALE GENOMIC DNA]</scope>
    <source>
        <strain evidence="2 3">CC222</strain>
    </source>
</reference>
<protein>
    <submittedName>
        <fullName evidence="2">Uncharacterized protein</fullName>
    </submittedName>
</protein>
<keyword evidence="3" id="KW-1185">Reference proteome</keyword>
<evidence type="ECO:0000256" key="1">
    <source>
        <dbReference type="SAM" id="MobiDB-lite"/>
    </source>
</evidence>
<dbReference type="Proteomes" id="UP001226577">
    <property type="component" value="Unassembled WGS sequence"/>
</dbReference>
<comment type="caution">
    <text evidence="2">The sequence shown here is derived from an EMBL/GenBank/DDBJ whole genome shotgun (WGS) entry which is preliminary data.</text>
</comment>
<evidence type="ECO:0000313" key="3">
    <source>
        <dbReference type="Proteomes" id="UP001226577"/>
    </source>
</evidence>
<accession>A0ABT9S1L8</accession>
<sequence length="169" mass="18041">MNAMGRECASDQGPVGFNKAQRPGDRNIPDEVSHYVDLFEHPIDQLRAITSADEELLDAWAQDATLHLQFRPSLVPFGVDDPDSTASDGDVVDVGFRAGNASVVKDGQAIGGQGIQPSAEAFLANRASIPGLGALAFVREDDCDAAEWTPLLAELFLIFRFATLILASG</sequence>
<proteinExistence type="predicted"/>